<name>A0A7G5BZS4_9BACL</name>
<gene>
    <name evidence="3" type="ORF">FPL14_15560</name>
</gene>
<dbReference type="FunFam" id="3.40.50.720:FF:000084">
    <property type="entry name" value="Short-chain dehydrogenase reductase"/>
    <property type="match status" value="1"/>
</dbReference>
<keyword evidence="4" id="KW-1185">Reference proteome</keyword>
<dbReference type="PRINTS" id="PR00080">
    <property type="entry name" value="SDRFAMILY"/>
</dbReference>
<dbReference type="PANTHER" id="PTHR42760">
    <property type="entry name" value="SHORT-CHAIN DEHYDROGENASES/REDUCTASES FAMILY MEMBER"/>
    <property type="match status" value="1"/>
</dbReference>
<evidence type="ECO:0000256" key="2">
    <source>
        <dbReference type="ARBA" id="ARBA00023002"/>
    </source>
</evidence>
<dbReference type="InterPro" id="IPR036291">
    <property type="entry name" value="NAD(P)-bd_dom_sf"/>
</dbReference>
<dbReference type="AlphaFoldDB" id="A0A7G5BZS4"/>
<dbReference type="GO" id="GO:0008206">
    <property type="term" value="P:bile acid metabolic process"/>
    <property type="evidence" value="ECO:0007669"/>
    <property type="project" value="UniProtKB-ARBA"/>
</dbReference>
<evidence type="ECO:0000313" key="3">
    <source>
        <dbReference type="EMBL" id="QMV42458.1"/>
    </source>
</evidence>
<accession>A0A7G5BZS4</accession>
<dbReference type="Proteomes" id="UP000515679">
    <property type="component" value="Chromosome"/>
</dbReference>
<dbReference type="Gene3D" id="3.40.50.720">
    <property type="entry name" value="NAD(P)-binding Rossmann-like Domain"/>
    <property type="match status" value="1"/>
</dbReference>
<dbReference type="PRINTS" id="PR00081">
    <property type="entry name" value="GDHRDH"/>
</dbReference>
<comment type="similarity">
    <text evidence="1">Belongs to the short-chain dehydrogenases/reductases (SDR) family.</text>
</comment>
<dbReference type="SUPFAM" id="SSF51735">
    <property type="entry name" value="NAD(P)-binding Rossmann-fold domains"/>
    <property type="match status" value="1"/>
</dbReference>
<evidence type="ECO:0000256" key="1">
    <source>
        <dbReference type="ARBA" id="ARBA00006484"/>
    </source>
</evidence>
<sequence>MTRERRRRRQVEARVNVRQLFDLTGKIALVTGGNNLGYDAAEALAELGATVVVTRRRQEEADRTAERLAADTGALVVGAELEVTDEASWRKVVGDIVGRFGKIDILVNNAGGRKVSTVPETIEDDPSFEFLETRLLEDWKYTMDANLTSVFLGCRTVAPHMKQARSGKIINMASIDGIVGRDLRIYPGSGLSPTVPDYLASKAGVINLTKGIGVSLAPFGIYVNAISPGGFYRAQPDRFVENYTKLVPLGRMGRDRIDLKGSIAYLASGASDYTVGHNLVIDGGLTSW</sequence>
<proteinExistence type="inferred from homology"/>
<evidence type="ECO:0000313" key="4">
    <source>
        <dbReference type="Proteomes" id="UP000515679"/>
    </source>
</evidence>
<dbReference type="EMBL" id="CP041969">
    <property type="protein sequence ID" value="QMV42458.1"/>
    <property type="molecule type" value="Genomic_DNA"/>
</dbReference>
<dbReference type="KEGG" id="cchl:FPL14_15560"/>
<protein>
    <submittedName>
        <fullName evidence="3">SDR family oxidoreductase</fullName>
    </submittedName>
</protein>
<keyword evidence="2" id="KW-0560">Oxidoreductase</keyword>
<organism evidence="3 4">
    <name type="scientific">Cohnella cholangitidis</name>
    <dbReference type="NCBI Taxonomy" id="2598458"/>
    <lineage>
        <taxon>Bacteria</taxon>
        <taxon>Bacillati</taxon>
        <taxon>Bacillota</taxon>
        <taxon>Bacilli</taxon>
        <taxon>Bacillales</taxon>
        <taxon>Paenibacillaceae</taxon>
        <taxon>Cohnella</taxon>
    </lineage>
</organism>
<dbReference type="Pfam" id="PF13561">
    <property type="entry name" value="adh_short_C2"/>
    <property type="match status" value="1"/>
</dbReference>
<reference evidence="3 4" key="1">
    <citation type="submission" date="2019-07" db="EMBL/GenBank/DDBJ databases">
        <authorList>
            <person name="Kim J.K."/>
            <person name="Cheong H.-M."/>
            <person name="Choi Y."/>
            <person name="Hwang K.J."/>
            <person name="Lee S."/>
            <person name="Choi C."/>
        </authorList>
    </citation>
    <scope>NUCLEOTIDE SEQUENCE [LARGE SCALE GENOMIC DNA]</scope>
    <source>
        <strain evidence="3 4">KS 22</strain>
    </source>
</reference>
<dbReference type="GO" id="GO:0016616">
    <property type="term" value="F:oxidoreductase activity, acting on the CH-OH group of donors, NAD or NADP as acceptor"/>
    <property type="evidence" value="ECO:0007669"/>
    <property type="project" value="TreeGrafter"/>
</dbReference>
<dbReference type="InterPro" id="IPR002347">
    <property type="entry name" value="SDR_fam"/>
</dbReference>